<keyword evidence="3" id="KW-1185">Reference proteome</keyword>
<feature type="transmembrane region" description="Helical" evidence="1">
    <location>
        <begin position="20"/>
        <end position="37"/>
    </location>
</feature>
<name>Q1IH92_KORVE</name>
<evidence type="ECO:0000256" key="1">
    <source>
        <dbReference type="SAM" id="Phobius"/>
    </source>
</evidence>
<keyword evidence="1" id="KW-0812">Transmembrane</keyword>
<protein>
    <submittedName>
        <fullName evidence="2">Uncharacterized protein</fullName>
    </submittedName>
</protein>
<dbReference type="KEGG" id="aba:Acid345_4759"/>
<sequence length="234" mass="25682">MKIYSVPRKAKLGRTRELTVLLLSLVLIPVAAIVLLATNEAWSLSTKELVLAIAFAVWTLLVIVATMTVGNQRAQARGLQRRRDGIYFTLENGILTRHLTGELDINIGASEIDRIEEFPYSLKVQSSGGRNIQIPGDTDRYADLRAELDKISPVVAISKPKRPAFLVATSSVAAVAIIASLVLLPLARETRVRYISAAVLVAALTWQYVISPLIFSAIKPKRLPQPQSRSDAMK</sequence>
<evidence type="ECO:0000313" key="2">
    <source>
        <dbReference type="EMBL" id="ABF43758.1"/>
    </source>
</evidence>
<dbReference type="EnsemblBacteria" id="ABF43758">
    <property type="protein sequence ID" value="ABF43758"/>
    <property type="gene ID" value="Acid345_4759"/>
</dbReference>
<keyword evidence="1" id="KW-1133">Transmembrane helix</keyword>
<dbReference type="HOGENOM" id="CLU_1183809_0_0_0"/>
<keyword evidence="1" id="KW-0472">Membrane</keyword>
<organism evidence="2 3">
    <name type="scientific">Koribacter versatilis (strain Ellin345)</name>
    <dbReference type="NCBI Taxonomy" id="204669"/>
    <lineage>
        <taxon>Bacteria</taxon>
        <taxon>Pseudomonadati</taxon>
        <taxon>Acidobacteriota</taxon>
        <taxon>Terriglobia</taxon>
        <taxon>Terriglobales</taxon>
        <taxon>Candidatus Korobacteraceae</taxon>
        <taxon>Candidatus Korobacter</taxon>
    </lineage>
</organism>
<dbReference type="AlphaFoldDB" id="Q1IH92"/>
<feature type="transmembrane region" description="Helical" evidence="1">
    <location>
        <begin position="164"/>
        <end position="186"/>
    </location>
</feature>
<proteinExistence type="predicted"/>
<dbReference type="STRING" id="204669.Acid345_4759"/>
<gene>
    <name evidence="2" type="ordered locus">Acid345_4759</name>
</gene>
<feature type="transmembrane region" description="Helical" evidence="1">
    <location>
        <begin position="192"/>
        <end position="215"/>
    </location>
</feature>
<feature type="transmembrane region" description="Helical" evidence="1">
    <location>
        <begin position="49"/>
        <end position="70"/>
    </location>
</feature>
<accession>Q1IH92</accession>
<dbReference type="Proteomes" id="UP000002432">
    <property type="component" value="Chromosome"/>
</dbReference>
<dbReference type="EMBL" id="CP000360">
    <property type="protein sequence ID" value="ABF43758.1"/>
    <property type="molecule type" value="Genomic_DNA"/>
</dbReference>
<evidence type="ECO:0000313" key="3">
    <source>
        <dbReference type="Proteomes" id="UP000002432"/>
    </source>
</evidence>
<reference evidence="2 3" key="1">
    <citation type="journal article" date="2009" name="Appl. Environ. Microbiol.">
        <title>Three genomes from the phylum Acidobacteria provide insight into the lifestyles of these microorganisms in soils.</title>
        <authorList>
            <person name="Ward N.L."/>
            <person name="Challacombe J.F."/>
            <person name="Janssen P.H."/>
            <person name="Henrissat B."/>
            <person name="Coutinho P.M."/>
            <person name="Wu M."/>
            <person name="Xie G."/>
            <person name="Haft D.H."/>
            <person name="Sait M."/>
            <person name="Badger J."/>
            <person name="Barabote R.D."/>
            <person name="Bradley B."/>
            <person name="Brettin T.S."/>
            <person name="Brinkac L.M."/>
            <person name="Bruce D."/>
            <person name="Creasy T."/>
            <person name="Daugherty S.C."/>
            <person name="Davidsen T.M."/>
            <person name="DeBoy R.T."/>
            <person name="Detter J.C."/>
            <person name="Dodson R.J."/>
            <person name="Durkin A.S."/>
            <person name="Ganapathy A."/>
            <person name="Gwinn-Giglio M."/>
            <person name="Han C.S."/>
            <person name="Khouri H."/>
            <person name="Kiss H."/>
            <person name="Kothari S.P."/>
            <person name="Madupu R."/>
            <person name="Nelson K.E."/>
            <person name="Nelson W.C."/>
            <person name="Paulsen I."/>
            <person name="Penn K."/>
            <person name="Ren Q."/>
            <person name="Rosovitz M.J."/>
            <person name="Selengut J.D."/>
            <person name="Shrivastava S."/>
            <person name="Sullivan S.A."/>
            <person name="Tapia R."/>
            <person name="Thompson L.S."/>
            <person name="Watkins K.L."/>
            <person name="Yang Q."/>
            <person name="Yu C."/>
            <person name="Zafar N."/>
            <person name="Zhou L."/>
            <person name="Kuske C.R."/>
        </authorList>
    </citation>
    <scope>NUCLEOTIDE SEQUENCE [LARGE SCALE GENOMIC DNA]</scope>
    <source>
        <strain evidence="2 3">Ellin345</strain>
    </source>
</reference>